<name>A0A558DHI5_9PSEU</name>
<proteinExistence type="predicted"/>
<sequence>MSPATSVPASWMIDTRESVWLPRPSAMPSTPPRLASSAVGEIQLRTRPGVPSAPTQPKPRPVP</sequence>
<feature type="region of interest" description="Disordered" evidence="1">
    <location>
        <begin position="22"/>
        <end position="63"/>
    </location>
</feature>
<reference evidence="2 3" key="1">
    <citation type="submission" date="2019-07" db="EMBL/GenBank/DDBJ databases">
        <authorList>
            <person name="Duangmal K."/>
            <person name="Teo W.F.A."/>
        </authorList>
    </citation>
    <scope>NUCLEOTIDE SEQUENCE [LARGE SCALE GENOMIC DNA]</scope>
    <source>
        <strain evidence="2 3">TBRC 6029</strain>
    </source>
</reference>
<organism evidence="2 3">
    <name type="scientific">Amycolatopsis rhizosphaerae</name>
    <dbReference type="NCBI Taxonomy" id="2053003"/>
    <lineage>
        <taxon>Bacteria</taxon>
        <taxon>Bacillati</taxon>
        <taxon>Actinomycetota</taxon>
        <taxon>Actinomycetes</taxon>
        <taxon>Pseudonocardiales</taxon>
        <taxon>Pseudonocardiaceae</taxon>
        <taxon>Amycolatopsis</taxon>
    </lineage>
</organism>
<dbReference type="AlphaFoldDB" id="A0A558DHI5"/>
<evidence type="ECO:0000313" key="3">
    <source>
        <dbReference type="Proteomes" id="UP000320011"/>
    </source>
</evidence>
<keyword evidence="3" id="KW-1185">Reference proteome</keyword>
<protein>
    <submittedName>
        <fullName evidence="2">Uncharacterized protein</fullName>
    </submittedName>
</protein>
<reference evidence="2 3" key="2">
    <citation type="submission" date="2019-08" db="EMBL/GenBank/DDBJ databases">
        <title>Amycolatopsis acidicola sp. nov., isolated from peat swamp forest soil.</title>
        <authorList>
            <person name="Srisuk N."/>
        </authorList>
    </citation>
    <scope>NUCLEOTIDE SEQUENCE [LARGE SCALE GENOMIC DNA]</scope>
    <source>
        <strain evidence="2 3">TBRC 6029</strain>
    </source>
</reference>
<dbReference type="EMBL" id="VJWX01000024">
    <property type="protein sequence ID" value="TVT60489.1"/>
    <property type="molecule type" value="Genomic_DNA"/>
</dbReference>
<feature type="compositionally biased region" description="Pro residues" evidence="1">
    <location>
        <begin position="54"/>
        <end position="63"/>
    </location>
</feature>
<dbReference type="Proteomes" id="UP000320011">
    <property type="component" value="Unassembled WGS sequence"/>
</dbReference>
<comment type="caution">
    <text evidence="2">The sequence shown here is derived from an EMBL/GenBank/DDBJ whole genome shotgun (WGS) entry which is preliminary data.</text>
</comment>
<gene>
    <name evidence="2" type="ORF">FNH05_04620</name>
</gene>
<evidence type="ECO:0000256" key="1">
    <source>
        <dbReference type="SAM" id="MobiDB-lite"/>
    </source>
</evidence>
<accession>A0A558DHI5</accession>
<evidence type="ECO:0000313" key="2">
    <source>
        <dbReference type="EMBL" id="TVT60489.1"/>
    </source>
</evidence>